<accession>A0AAD8YCN2</accession>
<evidence type="ECO:0000256" key="1">
    <source>
        <dbReference type="SAM" id="MobiDB-lite"/>
    </source>
</evidence>
<dbReference type="AlphaFoldDB" id="A0AAD8YCN2"/>
<feature type="compositionally biased region" description="Polar residues" evidence="1">
    <location>
        <begin position="318"/>
        <end position="328"/>
    </location>
</feature>
<dbReference type="InterPro" id="IPR009563">
    <property type="entry name" value="SSSCA1"/>
</dbReference>
<feature type="compositionally biased region" description="Polar residues" evidence="1">
    <location>
        <begin position="722"/>
        <end position="733"/>
    </location>
</feature>
<proteinExistence type="predicted"/>
<feature type="compositionally biased region" description="Polar residues" evidence="1">
    <location>
        <begin position="604"/>
        <end position="619"/>
    </location>
</feature>
<feature type="compositionally biased region" description="Basic and acidic residues" evidence="1">
    <location>
        <begin position="138"/>
        <end position="163"/>
    </location>
</feature>
<feature type="compositionally biased region" description="Basic and acidic residues" evidence="1">
    <location>
        <begin position="668"/>
        <end position="677"/>
    </location>
</feature>
<comment type="caution">
    <text evidence="2">The sequence shown here is derived from an EMBL/GenBank/DDBJ whole genome shotgun (WGS) entry which is preliminary data.</text>
</comment>
<dbReference type="EMBL" id="JATAAI010000009">
    <property type="protein sequence ID" value="KAK1743373.1"/>
    <property type="molecule type" value="Genomic_DNA"/>
</dbReference>
<feature type="compositionally biased region" description="Polar residues" evidence="1">
    <location>
        <begin position="511"/>
        <end position="525"/>
    </location>
</feature>
<evidence type="ECO:0000313" key="2">
    <source>
        <dbReference type="EMBL" id="KAK1743373.1"/>
    </source>
</evidence>
<gene>
    <name evidence="2" type="ORF">QTG54_005994</name>
</gene>
<feature type="region of interest" description="Disordered" evidence="1">
    <location>
        <begin position="563"/>
        <end position="755"/>
    </location>
</feature>
<protein>
    <submittedName>
        <fullName evidence="2">Uncharacterized protein</fullName>
    </submittedName>
</protein>
<feature type="compositionally biased region" description="Basic and acidic residues" evidence="1">
    <location>
        <begin position="402"/>
        <end position="412"/>
    </location>
</feature>
<dbReference type="Pfam" id="PF06677">
    <property type="entry name" value="Auto_anti-p27"/>
    <property type="match status" value="1"/>
</dbReference>
<feature type="region of interest" description="Disordered" evidence="1">
    <location>
        <begin position="402"/>
        <end position="488"/>
    </location>
</feature>
<reference evidence="2" key="1">
    <citation type="submission" date="2023-06" db="EMBL/GenBank/DDBJ databases">
        <title>Survivors Of The Sea: Transcriptome response of Skeletonema marinoi to long-term dormancy.</title>
        <authorList>
            <person name="Pinder M.I.M."/>
            <person name="Kourtchenko O."/>
            <person name="Robertson E.K."/>
            <person name="Larsson T."/>
            <person name="Maumus F."/>
            <person name="Osuna-Cruz C.M."/>
            <person name="Vancaester E."/>
            <person name="Stenow R."/>
            <person name="Vandepoele K."/>
            <person name="Ploug H."/>
            <person name="Bruchert V."/>
            <person name="Godhe A."/>
            <person name="Topel M."/>
        </authorList>
    </citation>
    <scope>NUCLEOTIDE SEQUENCE</scope>
    <source>
        <strain evidence="2">R05AC</strain>
    </source>
</reference>
<evidence type="ECO:0000313" key="3">
    <source>
        <dbReference type="Proteomes" id="UP001224775"/>
    </source>
</evidence>
<feature type="region of interest" description="Disordered" evidence="1">
    <location>
        <begin position="114"/>
        <end position="163"/>
    </location>
</feature>
<feature type="region of interest" description="Disordered" evidence="1">
    <location>
        <begin position="506"/>
        <end position="534"/>
    </location>
</feature>
<name>A0AAD8YCN2_9STRA</name>
<sequence>MTNTAASKAYDIRSCQTKTLAVRILQGYEITKTKCTHCGVPLMEYKGNVSCVICPKLVDTIEEYEEDGGVEIINNLLSGSMLGSMSSSLHGQSGRNQSLEELDDVDYMKSSYSIESEVEQLPSDEEQPLATSPAESVAKTERDTETEREKMPAPPAKEAKKDHINKNVLFMKMIEEMAQTKKKEKKQLALSTTHVSVRQEPLALKSPSNDRKQASQAAPLLACESPKVATKRMSINNIVGDESAKSCYMPAWESKMNSGTERDLEGKIKTMACADKYVESSDTGVKTSDDSRDDQDDIFFREIREKAANKQKVDPFSIRTNDNATGDLQPTLARPESFESEEDVGEKEFRLQQQRYRSAKMRKMEEKMLMESMTNHGKSTQPISAAPLDEMKALTVKCMKEERVPEPFDESKAQSPVITDDKEAEKEPEAYTDKLLTSTNKVLGETKLHLSKKKPIKEESPKKKKQSQAEIEKVSNSSDSIAESMKQHSTRIVALEAKTLRKYTNAALAKTNPNPSSASLRSLSTTEKDKRQTLRSRVVELEAEALRKHSEAALAALHARQALDRMTQNRKKNISDKSTGEKKQSKIEDLSISSSLSTKDETASHPSHSVESASLSQYSEYEYRHTNDDVSREEGSILTPTRERRSRSTVRDINPPELNISRTHSSQYHREEREYSRSRSVPRSRMPPNIMLPSLQSASPRHHASSRSRDGTSRPHLMPYSPRTTTPRKSSQPPQRPFSHRAYSPSPDLYRNGSSNIAPYKYHGSMTPRTFHEQQHFDFHRNQAASRNYESMMLASNQTVQERMMDQQQPRMVYSDNHFQPAMMMNGQYQERMINPQMVQQQRSRVGFPPAHFDPAMQHSHLNSPKVRFTHPHQTQFDGAVNVQYANPIEYVQDARNDYPSMRYDVPSTRW</sequence>
<feature type="compositionally biased region" description="Acidic residues" evidence="1">
    <location>
        <begin position="116"/>
        <end position="127"/>
    </location>
</feature>
<feature type="compositionally biased region" description="Basic and acidic residues" evidence="1">
    <location>
        <begin position="621"/>
        <end position="635"/>
    </location>
</feature>
<feature type="compositionally biased region" description="Basic and acidic residues" evidence="1">
    <location>
        <begin position="573"/>
        <end position="589"/>
    </location>
</feature>
<keyword evidence="3" id="KW-1185">Reference proteome</keyword>
<feature type="compositionally biased region" description="Basic and acidic residues" evidence="1">
    <location>
        <begin position="419"/>
        <end position="432"/>
    </location>
</feature>
<dbReference type="Proteomes" id="UP001224775">
    <property type="component" value="Unassembled WGS sequence"/>
</dbReference>
<organism evidence="2 3">
    <name type="scientific">Skeletonema marinoi</name>
    <dbReference type="NCBI Taxonomy" id="267567"/>
    <lineage>
        <taxon>Eukaryota</taxon>
        <taxon>Sar</taxon>
        <taxon>Stramenopiles</taxon>
        <taxon>Ochrophyta</taxon>
        <taxon>Bacillariophyta</taxon>
        <taxon>Coscinodiscophyceae</taxon>
        <taxon>Thalassiosirophycidae</taxon>
        <taxon>Thalassiosirales</taxon>
        <taxon>Skeletonemataceae</taxon>
        <taxon>Skeletonema</taxon>
        <taxon>Skeletonema marinoi-dohrnii complex</taxon>
    </lineage>
</organism>
<feature type="region of interest" description="Disordered" evidence="1">
    <location>
        <begin position="310"/>
        <end position="348"/>
    </location>
</feature>